<feature type="region of interest" description="Disordered" evidence="19">
    <location>
        <begin position="940"/>
        <end position="990"/>
    </location>
</feature>
<dbReference type="FunFam" id="2.10.110.10:FF:000012">
    <property type="entry name" value="Paxillin isoform 1"/>
    <property type="match status" value="1"/>
</dbReference>
<evidence type="ECO:0000256" key="10">
    <source>
        <dbReference type="ARBA" id="ARBA00022737"/>
    </source>
</evidence>
<evidence type="ECO:0000256" key="4">
    <source>
        <dbReference type="ARBA" id="ARBA00004544"/>
    </source>
</evidence>
<evidence type="ECO:0000256" key="9">
    <source>
        <dbReference type="ARBA" id="ARBA00022723"/>
    </source>
</evidence>
<feature type="compositionally biased region" description="Basic residues" evidence="19">
    <location>
        <begin position="941"/>
        <end position="953"/>
    </location>
</feature>
<dbReference type="FunFam" id="2.10.110.10:FF:000008">
    <property type="entry name" value="Paxillin isoform 1"/>
    <property type="match status" value="1"/>
</dbReference>
<comment type="subcellular location">
    <subcellularLocation>
        <location evidence="3">Cell junction</location>
        <location evidence="3">Focal adhesion</location>
    </subcellularLocation>
    <subcellularLocation>
        <location evidence="4">Cytoplasm</location>
        <location evidence="4">Cell cortex</location>
    </subcellularLocation>
    <subcellularLocation>
        <location evidence="2">Cytoplasm</location>
        <location evidence="2">Cytoskeleton</location>
    </subcellularLocation>
</comment>
<dbReference type="InterPro" id="IPR032764">
    <property type="entry name" value="Tankyrase-bd_C"/>
</dbReference>
<dbReference type="CDD" id="cd09409">
    <property type="entry name" value="LIM3_Paxillin"/>
    <property type="match status" value="1"/>
</dbReference>
<feature type="compositionally biased region" description="Low complexity" evidence="19">
    <location>
        <begin position="2094"/>
        <end position="2108"/>
    </location>
</feature>
<feature type="compositionally biased region" description="Low complexity" evidence="19">
    <location>
        <begin position="1763"/>
        <end position="1776"/>
    </location>
</feature>
<feature type="domain" description="LIM zinc-binding" evidence="20">
    <location>
        <begin position="2381"/>
        <end position="2438"/>
    </location>
</feature>
<dbReference type="InterPro" id="IPR001781">
    <property type="entry name" value="Znf_LIM"/>
</dbReference>
<feature type="compositionally biased region" description="Acidic residues" evidence="19">
    <location>
        <begin position="712"/>
        <end position="723"/>
    </location>
</feature>
<evidence type="ECO:0000256" key="14">
    <source>
        <dbReference type="ARBA" id="ARBA00023038"/>
    </source>
</evidence>
<dbReference type="Pfam" id="PF00412">
    <property type="entry name" value="LIM"/>
    <property type="match status" value="4"/>
</dbReference>
<evidence type="ECO:0000256" key="11">
    <source>
        <dbReference type="ARBA" id="ARBA00022833"/>
    </source>
</evidence>
<feature type="region of interest" description="Disordered" evidence="19">
    <location>
        <begin position="772"/>
        <end position="911"/>
    </location>
</feature>
<feature type="compositionally biased region" description="Polar residues" evidence="19">
    <location>
        <begin position="99"/>
        <end position="109"/>
    </location>
</feature>
<feature type="region of interest" description="Disordered" evidence="19">
    <location>
        <begin position="1449"/>
        <end position="1517"/>
    </location>
</feature>
<evidence type="ECO:0000256" key="19">
    <source>
        <dbReference type="SAM" id="MobiDB-lite"/>
    </source>
</evidence>
<evidence type="ECO:0000256" key="1">
    <source>
        <dbReference type="ARBA" id="ARBA00003689"/>
    </source>
</evidence>
<keyword evidence="6" id="KW-0963">Cytoplasm</keyword>
<dbReference type="Gene3D" id="2.60.20.10">
    <property type="entry name" value="Crystallins"/>
    <property type="match status" value="2"/>
</dbReference>
<dbReference type="InterPro" id="IPR001064">
    <property type="entry name" value="Beta/gamma_crystallin"/>
</dbReference>
<dbReference type="FunFam" id="2.60.20.10:FF:000005">
    <property type="entry name" value="Crystallin, beta B1"/>
    <property type="match status" value="1"/>
</dbReference>
<dbReference type="InterPro" id="IPR001904">
    <property type="entry name" value="Paxillin_Lim_dom4"/>
</dbReference>
<feature type="compositionally biased region" description="Polar residues" evidence="19">
    <location>
        <begin position="1503"/>
        <end position="1517"/>
    </location>
</feature>
<keyword evidence="11 18" id="KW-0862">Zinc</keyword>
<feature type="compositionally biased region" description="Basic and acidic residues" evidence="19">
    <location>
        <begin position="957"/>
        <end position="966"/>
    </location>
</feature>
<dbReference type="SMART" id="SM00247">
    <property type="entry name" value="XTALbg"/>
    <property type="match status" value="2"/>
</dbReference>
<gene>
    <name evidence="22" type="ORF">DNTS_029678</name>
</gene>
<feature type="domain" description="LIM zinc-binding" evidence="20">
    <location>
        <begin position="2321"/>
        <end position="2380"/>
    </location>
</feature>
<dbReference type="GO" id="GO:0007179">
    <property type="term" value="P:transforming growth factor beta receptor signaling pathway"/>
    <property type="evidence" value="ECO:0007669"/>
    <property type="project" value="TreeGrafter"/>
</dbReference>
<dbReference type="SUPFAM" id="SSF57716">
    <property type="entry name" value="Glucocorticoid receptor-like (DNA-binding domain)"/>
    <property type="match status" value="5"/>
</dbReference>
<dbReference type="PROSITE" id="PS50915">
    <property type="entry name" value="CRYSTALLIN_BETA_GAMMA"/>
    <property type="match status" value="1"/>
</dbReference>
<feature type="region of interest" description="Disordered" evidence="19">
    <location>
        <begin position="1738"/>
        <end position="1807"/>
    </location>
</feature>
<keyword evidence="12" id="KW-0130">Cell adhesion</keyword>
<evidence type="ECO:0000256" key="5">
    <source>
        <dbReference type="ARBA" id="ARBA00009646"/>
    </source>
</evidence>
<keyword evidence="8" id="KW-0273">Eye lens protein</keyword>
<comment type="function">
    <text evidence="1">Crystallins are the dominant structural components of the vertebrate eye lens.</text>
</comment>
<dbReference type="SMART" id="SM01319">
    <property type="entry name" value="Tankyrase_bdg_C"/>
    <property type="match status" value="1"/>
</dbReference>
<feature type="compositionally biased region" description="Basic and acidic residues" evidence="19">
    <location>
        <begin position="147"/>
        <end position="164"/>
    </location>
</feature>
<accession>A0A553QFN3</accession>
<keyword evidence="14 18" id="KW-0440">LIM domain</keyword>
<dbReference type="GO" id="GO:0005856">
    <property type="term" value="C:cytoskeleton"/>
    <property type="evidence" value="ECO:0007669"/>
    <property type="project" value="UniProtKB-SubCell"/>
</dbReference>
<feature type="compositionally biased region" description="Basic and acidic residues" evidence="19">
    <location>
        <begin position="239"/>
        <end position="260"/>
    </location>
</feature>
<evidence type="ECO:0000256" key="18">
    <source>
        <dbReference type="PROSITE-ProRule" id="PRU00125"/>
    </source>
</evidence>
<feature type="region of interest" description="Disordered" evidence="19">
    <location>
        <begin position="2162"/>
        <end position="2181"/>
    </location>
</feature>
<keyword evidence="10" id="KW-0677">Repeat</keyword>
<dbReference type="CDD" id="cd09407">
    <property type="entry name" value="LIM2_Paxillin"/>
    <property type="match status" value="1"/>
</dbReference>
<feature type="compositionally biased region" description="Basic and acidic residues" evidence="19">
    <location>
        <begin position="190"/>
        <end position="216"/>
    </location>
</feature>
<dbReference type="FunFam" id="2.60.20.10:FF:000002">
    <property type="entry name" value="Crystallin, beta B2"/>
    <property type="match status" value="1"/>
</dbReference>
<name>A0A553QFN3_9TELE</name>
<evidence type="ECO:0000256" key="3">
    <source>
        <dbReference type="ARBA" id="ARBA00004246"/>
    </source>
</evidence>
<dbReference type="SUPFAM" id="SSF49695">
    <property type="entry name" value="gamma-Crystallin-like"/>
    <property type="match status" value="1"/>
</dbReference>
<feature type="domain" description="LIM zinc-binding" evidence="20">
    <location>
        <begin position="2263"/>
        <end position="2320"/>
    </location>
</feature>
<feature type="region of interest" description="Disordered" evidence="19">
    <location>
        <begin position="704"/>
        <end position="734"/>
    </location>
</feature>
<feature type="region of interest" description="Disordered" evidence="19">
    <location>
        <begin position="2077"/>
        <end position="2146"/>
    </location>
</feature>
<evidence type="ECO:0000256" key="16">
    <source>
        <dbReference type="ARBA" id="ARBA00023808"/>
    </source>
</evidence>
<keyword evidence="15" id="KW-0206">Cytoskeleton</keyword>
<evidence type="ECO:0000256" key="17">
    <source>
        <dbReference type="ARBA" id="ARBA00025922"/>
    </source>
</evidence>
<sequence>MTCSLCVAMASWVEASSRDRSLSLSNPEKPLEEPAKPALTPKPHLMPKPFALQRNTTVRPIRAPQTNFRKVSSSDALLENLKPETPSQAPIKQDIKETVNVSNQSQATETVPKPDSKPKPEPNQSQISKPGDHVVNVQHRSRAKSLGSRDEKAQADTEGGKLEARCWPTRNRLSTNLTSKFEAPSQPYSEDIKMQTELKTEKEKQDAEKEPNDAEKQQLSGGSIKRRISLLFDRSAASQRREAFNKRDNAPSEMSLDIKQRIQSLSLDTPRTGLPSAGAPKSPSPEKNHSDEQMNERKSEENKPNTREINNSTEKEEEDKENHLHMAVYRRVGINLDEGGEQSEEEKERPVERKKEEQNRKTDEEETRRQADQERIMKEQEKEREKKIKEETERLKVEERLRKEREMEAIRKEKEMEEERKRIQEEERRKEEERLRKEREMEAIRKEKEIEEERKRFQEEERRKEEERLRKEREIEMIKKEKEIEEERKRIQEEERRNEEERLRKERDIERIHKEKEREEERQKEEERLRIEQENIDMLKKEKEISRRNLEMESMKEPNEVIYDDFSVKPQRWGTRTRHPSSPSPTRKSPLPILEWSVPGSQGPAGDQVHVKSSEDLTGFEPEAFSTQKHSNRDAENGKASSLDGESKPEDRTQSTEDQLADCEAEEDAAQEEMEETGDLEICDAVDDSTTETRLNLALQRLNQRRQKADEETADASEQEELEPLPVLESAAPPLDSSVFRSKVDLGKKRSIKRITPSRAVRQKASLLTVNEGTLEPDWRFCDSTDAKVPPPATGGDSESEEELSQDVSPAPSQPKRVPVFPGMMDQSALMAQLKRRSGAIEANAPSEAQTPPSIPSRSPRTPSRSLGPRVLPAPNEKDSGRSGPSPSWLLELKSKKRMNQPESEASDRGEVLAVQENCEAAKRDKENQLTLLQFLVPSHRPAHNHSHPHTHTPTHQQREREREEVQTGQTGRKMSDQQGVPDQQVAGKSQGGAGAVYKVSLYEFENFRGKKLEFSAECKDLIEKNLEKVGSVIIESGPWVAFEQKGFLGEQFVLEKGEYPRWSTWTNSQNSNSLLSIRPLRVDSADHKLHLFENSSFAGRKMEIVDDDIPSLWVHGFQDRVASAKAVNGTWVGYMYPGYRGRQFVFEHGEYKHWNDWGATEPQLHGTNGAVSSSPTPLPNPIQTQIPIRTLNPPQTPILPPPLHPLLLPHLPRLPAAEGERPVPSPISLHPSGGPEECFESFTTGTTLPFLVSLLDFSALTKPLSFLMDVEDSSALVVEEFDKVLCEFEMPDLLVPVGRDQESGLGALPEETLRGSDSIDTEVSAVESILPVPLLLLTPAADLGLSEAQHAQENEGFHSGALSVILSTVASESEGPYMIPDSDWGTGGVLLRAPPVRGKDQSGVSRWEYALLADLESTTSHISKQAVFLADETPYSYPTGSDCYQDVFPQPRVASPSTETLNGSWVEKTDSKNSTAPSFSPPPKSASPRGSQSEEEHVYSFPNKQKSSESPAAVMTSSLGSNLSELDRLLLELNAVQHSTPSFPAEESVPPKPAVNSQRIVPQNGVTSTAKAPPPKIEKPKRNVPVKVVEEVRPSVESLLNELESSVPAPAPPPSVPVVPELHGVPDNTLAQEQTRISASSATRELDELMASLSDFKVQSNSGSVLNKEDSVSTKGEEFSTFDGTGLSKVPSVSETEESNNKLLLELHIVEESTTTEPVSTLVVASSKTYSEKVVVVSSESRLSPGPPEKTVSDVAKQEVNPPTSSSSKSLSPASMKKEAPSVCPKLASPVSTPRISSPVAKSPSPPEMILSSNRFVDVKCSSPMVVRKSPSPVTSIRAAKSPIPGAFAKTQSPEPGISRRSPMPTTITLPFPPVTSLTLTPKPSREKPEDSELGLLGISLPCPEPLLEEALDKLLMSTLSQPEHPEKAPSSPEGNDDEDDELLRLHQSAPQDWPDDFSFPEASDVSLDLPLLQPSAVERLSASGQLKSVISRTKETPNVHPMFRDGHLRRKMGPLILNKSNSQDLLIEELQGKLGIGRSERPRKQTPDDWLTEGVIVCSNPQRLKEERVVSPSVDKILIPPDSPSPQKKLLTKPVPQKPAPAAQIPAPLPPPPPPPREPTPPPPKDPTPPPSPKPLTPPPPAKVLASVGCQTEYEALFPPIMAQGKSSPTSVPKQSNKLDNMLGSLQSDLNRLGVQTVAKGVCGACKKPIAGQVVTAMGRTWHPEHFVCTHCQEEIGSRNFFERDGQPYCEKDYHSLFSPRCYYCNGPILDKVVTALDRTWHPEHFFCAQCGSFFGPEGFHEKEGKAYCRKDYFDMFAPKCGGCARAILENYISALNSLWHPECFVCRECFTPFVNGSFFEHEGQPYCEAHYHERRGSLCSGCQKPITGRCITAMSRKFHPEHFVCAFCLKQLNKGTFKEQNDKPYCQGCFIKLFS</sequence>
<comment type="caution">
    <text evidence="22">The sequence shown here is derived from an EMBL/GenBank/DDBJ whole genome shotgun (WGS) entry which is preliminary data.</text>
</comment>
<keyword evidence="9 18" id="KW-0479">Metal-binding</keyword>
<feature type="compositionally biased region" description="Basic and acidic residues" evidence="19">
    <location>
        <begin position="484"/>
        <end position="559"/>
    </location>
</feature>
<evidence type="ECO:0000256" key="8">
    <source>
        <dbReference type="ARBA" id="ARBA00022613"/>
    </source>
</evidence>
<keyword evidence="23" id="KW-1185">Reference proteome</keyword>
<feature type="compositionally biased region" description="Low complexity" evidence="19">
    <location>
        <begin position="856"/>
        <end position="866"/>
    </location>
</feature>
<feature type="compositionally biased region" description="Polar residues" evidence="19">
    <location>
        <begin position="1556"/>
        <end position="1570"/>
    </location>
</feature>
<feature type="region of interest" description="Disordered" evidence="19">
    <location>
        <begin position="17"/>
        <end position="48"/>
    </location>
</feature>
<dbReference type="InterPro" id="IPR011024">
    <property type="entry name" value="G_crystallin-like"/>
</dbReference>
<feature type="compositionally biased region" description="Basic and acidic residues" evidence="19">
    <location>
        <begin position="645"/>
        <end position="655"/>
    </location>
</feature>
<evidence type="ECO:0000256" key="7">
    <source>
        <dbReference type="ARBA" id="ARBA00022553"/>
    </source>
</evidence>
<dbReference type="GO" id="GO:0046872">
    <property type="term" value="F:metal ion binding"/>
    <property type="evidence" value="ECO:0007669"/>
    <property type="project" value="UniProtKB-KW"/>
</dbReference>
<evidence type="ECO:0000313" key="22">
    <source>
        <dbReference type="EMBL" id="TRY88751.1"/>
    </source>
</evidence>
<dbReference type="GO" id="GO:0034446">
    <property type="term" value="P:substrate adhesion-dependent cell spreading"/>
    <property type="evidence" value="ECO:0007669"/>
    <property type="project" value="TreeGrafter"/>
</dbReference>
<dbReference type="GO" id="GO:0005212">
    <property type="term" value="F:structural constituent of eye lens"/>
    <property type="evidence" value="ECO:0007669"/>
    <property type="project" value="UniProtKB-KW"/>
</dbReference>
<feature type="compositionally biased region" description="Basic and acidic residues" evidence="19">
    <location>
        <begin position="284"/>
        <end position="306"/>
    </location>
</feature>
<dbReference type="FunFam" id="2.10.110.10:FF:000009">
    <property type="entry name" value="Paxillin isoform 1"/>
    <property type="match status" value="1"/>
</dbReference>
<dbReference type="InterPro" id="IPR047075">
    <property type="entry name" value="Paxillin_TGFB1I1_LIM_dom1"/>
</dbReference>
<dbReference type="Gene3D" id="2.10.110.10">
    <property type="entry name" value="Cysteine Rich Protein"/>
    <property type="match status" value="4"/>
</dbReference>
<feature type="region of interest" description="Disordered" evidence="19">
    <location>
        <begin position="1922"/>
        <end position="1942"/>
    </location>
</feature>
<dbReference type="STRING" id="623744.A0A553QFN3"/>
<dbReference type="Pfam" id="PF00030">
    <property type="entry name" value="Crystall"/>
    <property type="match status" value="2"/>
</dbReference>
<feature type="region of interest" description="Disordered" evidence="19">
    <location>
        <begin position="1542"/>
        <end position="1583"/>
    </location>
</feature>
<dbReference type="CDD" id="cd09336">
    <property type="entry name" value="LIM1_Paxillin_like"/>
    <property type="match status" value="1"/>
</dbReference>
<dbReference type="PANTHER" id="PTHR24216:SF11">
    <property type="entry name" value="PAXILLIN"/>
    <property type="match status" value="1"/>
</dbReference>
<dbReference type="CDD" id="cd09411">
    <property type="entry name" value="LIM4_Paxillin"/>
    <property type="match status" value="1"/>
</dbReference>
<keyword evidence="7" id="KW-0597">Phosphoprotein</keyword>
<feature type="domain" description="Beta/gamma crystallin 'Greek key'" evidence="21">
    <location>
        <begin position="1038"/>
        <end position="1082"/>
    </location>
</feature>
<evidence type="ECO:0000256" key="15">
    <source>
        <dbReference type="ARBA" id="ARBA00023212"/>
    </source>
</evidence>
<dbReference type="GO" id="GO:0043542">
    <property type="term" value="P:endothelial cell migration"/>
    <property type="evidence" value="ECO:0007669"/>
    <property type="project" value="TreeGrafter"/>
</dbReference>
<evidence type="ECO:0000313" key="23">
    <source>
        <dbReference type="Proteomes" id="UP000316079"/>
    </source>
</evidence>
<organism evidence="22 23">
    <name type="scientific">Danionella cerebrum</name>
    <dbReference type="NCBI Taxonomy" id="2873325"/>
    <lineage>
        <taxon>Eukaryota</taxon>
        <taxon>Metazoa</taxon>
        <taxon>Chordata</taxon>
        <taxon>Craniata</taxon>
        <taxon>Vertebrata</taxon>
        <taxon>Euteleostomi</taxon>
        <taxon>Actinopterygii</taxon>
        <taxon>Neopterygii</taxon>
        <taxon>Teleostei</taxon>
        <taxon>Ostariophysi</taxon>
        <taxon>Cypriniformes</taxon>
        <taxon>Danionidae</taxon>
        <taxon>Danioninae</taxon>
        <taxon>Danionella</taxon>
    </lineage>
</organism>
<evidence type="ECO:0000256" key="6">
    <source>
        <dbReference type="ARBA" id="ARBA00022490"/>
    </source>
</evidence>
<feature type="compositionally biased region" description="Low complexity" evidence="19">
    <location>
        <begin position="724"/>
        <end position="734"/>
    </location>
</feature>
<feature type="region of interest" description="Disordered" evidence="19">
    <location>
        <begin position="60"/>
        <end position="390"/>
    </location>
</feature>
<dbReference type="SMART" id="SM00132">
    <property type="entry name" value="LIM"/>
    <property type="match status" value="4"/>
</dbReference>
<feature type="compositionally biased region" description="Polar residues" evidence="19">
    <location>
        <begin position="60"/>
        <end position="75"/>
    </location>
</feature>
<evidence type="ECO:0000259" key="20">
    <source>
        <dbReference type="PROSITE" id="PS50023"/>
    </source>
</evidence>
<dbReference type="Pfam" id="PF03535">
    <property type="entry name" value="Paxillin"/>
    <property type="match status" value="1"/>
</dbReference>
<keyword evidence="13" id="KW-0965">Cell junction</keyword>
<evidence type="ECO:0000256" key="12">
    <source>
        <dbReference type="ARBA" id="ARBA00022889"/>
    </source>
</evidence>
<dbReference type="OrthoDB" id="15567at2759"/>
<feature type="compositionally biased region" description="Basic and acidic residues" evidence="19">
    <location>
        <begin position="346"/>
        <end position="390"/>
    </location>
</feature>
<feature type="region of interest" description="Disordered" evidence="19">
    <location>
        <begin position="1847"/>
        <end position="1898"/>
    </location>
</feature>
<dbReference type="PANTHER" id="PTHR24216">
    <property type="entry name" value="PAXILLIN-RELATED"/>
    <property type="match status" value="1"/>
</dbReference>
<dbReference type="FunFam" id="2.10.110.10:FF:000018">
    <property type="entry name" value="Paxillin isoform 1"/>
    <property type="match status" value="1"/>
</dbReference>
<dbReference type="GO" id="GO:0005938">
    <property type="term" value="C:cell cortex"/>
    <property type="evidence" value="ECO:0007669"/>
    <property type="project" value="UniProtKB-SubCell"/>
</dbReference>
<feature type="region of interest" description="Disordered" evidence="19">
    <location>
        <begin position="484"/>
        <end position="686"/>
    </location>
</feature>
<evidence type="ECO:0000259" key="21">
    <source>
        <dbReference type="PROSITE" id="PS50915"/>
    </source>
</evidence>
<feature type="compositionally biased region" description="Pro residues" evidence="19">
    <location>
        <begin position="2109"/>
        <end position="2144"/>
    </location>
</feature>
<dbReference type="PRINTS" id="PR01367">
    <property type="entry name" value="BGCRYSTALLIN"/>
</dbReference>
<feature type="compositionally biased region" description="Acidic residues" evidence="19">
    <location>
        <begin position="659"/>
        <end position="686"/>
    </location>
</feature>
<evidence type="ECO:0000256" key="13">
    <source>
        <dbReference type="ARBA" id="ARBA00022949"/>
    </source>
</evidence>
<protein>
    <recommendedName>
        <fullName evidence="16">Paxillin</fullName>
    </recommendedName>
</protein>
<reference evidence="22 23" key="1">
    <citation type="journal article" date="2019" name="Sci. Data">
        <title>Hybrid genome assembly and annotation of Danionella translucida.</title>
        <authorList>
            <person name="Kadobianskyi M."/>
            <person name="Schulze L."/>
            <person name="Schuelke M."/>
            <person name="Judkewitz B."/>
        </authorList>
    </citation>
    <scope>NUCLEOTIDE SEQUENCE [LARGE SCALE GENOMIC DNA]</scope>
    <source>
        <strain evidence="22 23">Bolton</strain>
    </source>
</reference>
<comment type="similarity">
    <text evidence="5">Belongs to the beta/gamma-crystallin family.</text>
</comment>
<feature type="region of interest" description="Disordered" evidence="19">
    <location>
        <begin position="411"/>
        <end position="434"/>
    </location>
</feature>
<evidence type="ECO:0000256" key="2">
    <source>
        <dbReference type="ARBA" id="ARBA00004245"/>
    </source>
</evidence>
<comment type="subunit">
    <text evidence="17">Homo/heterodimer, or complexes of higher-order. The structure of beta-crystallin oligomers seems to be stabilized through interactions between the N-terminal arms.</text>
</comment>
<dbReference type="GO" id="GO:0005925">
    <property type="term" value="C:focal adhesion"/>
    <property type="evidence" value="ECO:0007669"/>
    <property type="project" value="UniProtKB-SubCell"/>
</dbReference>
<dbReference type="EMBL" id="SRMA01026025">
    <property type="protein sequence ID" value="TRY88751.1"/>
    <property type="molecule type" value="Genomic_DNA"/>
</dbReference>
<dbReference type="PROSITE" id="PS00478">
    <property type="entry name" value="LIM_DOMAIN_1"/>
    <property type="match status" value="3"/>
</dbReference>
<dbReference type="InterPro" id="IPR047072">
    <property type="entry name" value="Paxillin_Lim_dom2"/>
</dbReference>
<dbReference type="PROSITE" id="PS50023">
    <property type="entry name" value="LIM_DOMAIN_2"/>
    <property type="match status" value="4"/>
</dbReference>
<feature type="domain" description="LIM zinc-binding" evidence="20">
    <location>
        <begin position="2203"/>
        <end position="2262"/>
    </location>
</feature>
<dbReference type="Pfam" id="PF15327">
    <property type="entry name" value="Tankyrase_bdg_C"/>
    <property type="match status" value="1"/>
</dbReference>
<dbReference type="Proteomes" id="UP000316079">
    <property type="component" value="Unassembled WGS sequence"/>
</dbReference>
<feature type="compositionally biased region" description="Polar residues" evidence="19">
    <location>
        <begin position="2167"/>
        <end position="2181"/>
    </location>
</feature>
<feature type="compositionally biased region" description="Basic and acidic residues" evidence="19">
    <location>
        <begin position="777"/>
        <end position="786"/>
    </location>
</feature>
<proteinExistence type="inferred from homology"/>